<feature type="region of interest" description="Disordered" evidence="1">
    <location>
        <begin position="1"/>
        <end position="27"/>
    </location>
</feature>
<organism evidence="2">
    <name type="scientific">marine sediment metagenome</name>
    <dbReference type="NCBI Taxonomy" id="412755"/>
    <lineage>
        <taxon>unclassified sequences</taxon>
        <taxon>metagenomes</taxon>
        <taxon>ecological metagenomes</taxon>
    </lineage>
</organism>
<feature type="region of interest" description="Disordered" evidence="1">
    <location>
        <begin position="100"/>
        <end position="122"/>
    </location>
</feature>
<evidence type="ECO:0000256" key="1">
    <source>
        <dbReference type="SAM" id="MobiDB-lite"/>
    </source>
</evidence>
<reference evidence="2" key="1">
    <citation type="journal article" date="2014" name="Front. Microbiol.">
        <title>High frequency of phylogenetically diverse reductive dehalogenase-homologous genes in deep subseafloor sedimentary metagenomes.</title>
        <authorList>
            <person name="Kawai M."/>
            <person name="Futagami T."/>
            <person name="Toyoda A."/>
            <person name="Takaki Y."/>
            <person name="Nishi S."/>
            <person name="Hori S."/>
            <person name="Arai W."/>
            <person name="Tsubouchi T."/>
            <person name="Morono Y."/>
            <person name="Uchiyama I."/>
            <person name="Ito T."/>
            <person name="Fujiyama A."/>
            <person name="Inagaki F."/>
            <person name="Takami H."/>
        </authorList>
    </citation>
    <scope>NUCLEOTIDE SEQUENCE</scope>
    <source>
        <strain evidence="2">Expedition CK06-06</strain>
    </source>
</reference>
<gene>
    <name evidence="2" type="ORF">S01H1_08789</name>
</gene>
<sequence>MSNTAGSGRTTRRRFQSHSDVDPHAYDRARNLPKLLPLWPLEIVTSKTADHAGLLARLRKALRAERQRGVNGHWTYDLARHAQLLRAYRAEAAAYLRTTARSRRRAYEDQPLSKERAGPTSP</sequence>
<comment type="caution">
    <text evidence="2">The sequence shown here is derived from an EMBL/GenBank/DDBJ whole genome shotgun (WGS) entry which is preliminary data.</text>
</comment>
<proteinExistence type="predicted"/>
<evidence type="ECO:0000313" key="2">
    <source>
        <dbReference type="EMBL" id="GAF79137.1"/>
    </source>
</evidence>
<name>X0ST88_9ZZZZ</name>
<feature type="compositionally biased region" description="Basic and acidic residues" evidence="1">
    <location>
        <begin position="105"/>
        <end position="122"/>
    </location>
</feature>
<accession>X0ST88</accession>
<dbReference type="AlphaFoldDB" id="X0ST88"/>
<protein>
    <submittedName>
        <fullName evidence="2">Uncharacterized protein</fullName>
    </submittedName>
</protein>
<feature type="compositionally biased region" description="Basic and acidic residues" evidence="1">
    <location>
        <begin position="17"/>
        <end position="27"/>
    </location>
</feature>
<dbReference type="EMBL" id="BARS01004497">
    <property type="protein sequence ID" value="GAF79137.1"/>
    <property type="molecule type" value="Genomic_DNA"/>
</dbReference>